<feature type="region of interest" description="Disordered" evidence="2">
    <location>
        <begin position="12"/>
        <end position="33"/>
    </location>
</feature>
<evidence type="ECO:0000256" key="2">
    <source>
        <dbReference type="SAM" id="MobiDB-lite"/>
    </source>
</evidence>
<sequence length="172" mass="19648">MSIPYRIYDLPDTPSRLGSNRRQWKQRVSPSEGFSDSATYRLVLMRRDDNDDPFDEFFREIERMMDEMMGSEGDVHIDRDGPNGGGDLHVDVHETDDEIRVVADIPGVEKEAIDLKCDGSVLTIDADSHQREYHERLTLPSEVDEHSASATYNNGILEVTFDREEDSADIEL</sequence>
<protein>
    <recommendedName>
        <fullName evidence="3">SHSP domain-containing protein</fullName>
    </recommendedName>
</protein>
<gene>
    <name evidence="4" type="ORF">GCM10009030_28840</name>
</gene>
<dbReference type="AlphaFoldDB" id="A0A830GQ73"/>
<dbReference type="InterPro" id="IPR008978">
    <property type="entry name" value="HSP20-like_chaperone"/>
</dbReference>
<dbReference type="EMBL" id="BMOU01000005">
    <property type="protein sequence ID" value="GGN98455.1"/>
    <property type="molecule type" value="Genomic_DNA"/>
</dbReference>
<name>A0A830GQ73_9EURY</name>
<feature type="compositionally biased region" description="Polar residues" evidence="2">
    <location>
        <begin position="16"/>
        <end position="33"/>
    </location>
</feature>
<feature type="domain" description="SHSP" evidence="3">
    <location>
        <begin position="81"/>
        <end position="172"/>
    </location>
</feature>
<dbReference type="Proteomes" id="UP000605784">
    <property type="component" value="Unassembled WGS sequence"/>
</dbReference>
<dbReference type="InterPro" id="IPR002068">
    <property type="entry name" value="A-crystallin/Hsp20_dom"/>
</dbReference>
<dbReference type="Gene3D" id="2.60.40.790">
    <property type="match status" value="1"/>
</dbReference>
<dbReference type="PROSITE" id="PS01031">
    <property type="entry name" value="SHSP"/>
    <property type="match status" value="1"/>
</dbReference>
<keyword evidence="5" id="KW-1185">Reference proteome</keyword>
<comment type="similarity">
    <text evidence="1">Belongs to the small heat shock protein (HSP20) family.</text>
</comment>
<organism evidence="4 5">
    <name type="scientific">Haloarcula pellucida</name>
    <dbReference type="NCBI Taxonomy" id="1427151"/>
    <lineage>
        <taxon>Archaea</taxon>
        <taxon>Methanobacteriati</taxon>
        <taxon>Methanobacteriota</taxon>
        <taxon>Stenosarchaea group</taxon>
        <taxon>Halobacteria</taxon>
        <taxon>Halobacteriales</taxon>
        <taxon>Haloarculaceae</taxon>
        <taxon>Haloarcula</taxon>
    </lineage>
</organism>
<reference evidence="4" key="1">
    <citation type="journal article" date="2014" name="Int. J. Syst. Evol. Microbiol.">
        <title>Complete genome sequence of Corynebacterium casei LMG S-19264T (=DSM 44701T), isolated from a smear-ripened cheese.</title>
        <authorList>
            <consortium name="US DOE Joint Genome Institute (JGI-PGF)"/>
            <person name="Walter F."/>
            <person name="Albersmeier A."/>
            <person name="Kalinowski J."/>
            <person name="Ruckert C."/>
        </authorList>
    </citation>
    <scope>NUCLEOTIDE SEQUENCE</scope>
    <source>
        <strain evidence="4">JCM 17820</strain>
    </source>
</reference>
<dbReference type="SUPFAM" id="SSF49764">
    <property type="entry name" value="HSP20-like chaperones"/>
    <property type="match status" value="1"/>
</dbReference>
<proteinExistence type="inferred from homology"/>
<accession>A0A830GQ73</accession>
<dbReference type="InterPro" id="IPR040612">
    <property type="entry name" value="ArsA_HSP20-like"/>
</dbReference>
<evidence type="ECO:0000313" key="4">
    <source>
        <dbReference type="EMBL" id="GGN98455.1"/>
    </source>
</evidence>
<dbReference type="Pfam" id="PF17886">
    <property type="entry name" value="ArsA_HSP20"/>
    <property type="match status" value="1"/>
</dbReference>
<reference evidence="4" key="2">
    <citation type="submission" date="2020-09" db="EMBL/GenBank/DDBJ databases">
        <authorList>
            <person name="Sun Q."/>
            <person name="Ohkuma M."/>
        </authorList>
    </citation>
    <scope>NUCLEOTIDE SEQUENCE</scope>
    <source>
        <strain evidence="4">JCM 17820</strain>
    </source>
</reference>
<evidence type="ECO:0000259" key="3">
    <source>
        <dbReference type="PROSITE" id="PS01031"/>
    </source>
</evidence>
<evidence type="ECO:0000313" key="5">
    <source>
        <dbReference type="Proteomes" id="UP000605784"/>
    </source>
</evidence>
<dbReference type="CDD" id="cd06464">
    <property type="entry name" value="ACD_sHsps-like"/>
    <property type="match status" value="1"/>
</dbReference>
<comment type="caution">
    <text evidence="4">The sequence shown here is derived from an EMBL/GenBank/DDBJ whole genome shotgun (WGS) entry which is preliminary data.</text>
</comment>
<evidence type="ECO:0000256" key="1">
    <source>
        <dbReference type="PROSITE-ProRule" id="PRU00285"/>
    </source>
</evidence>